<dbReference type="AlphaFoldDB" id="A0AAV1LQH5"/>
<comment type="caution">
    <text evidence="5">The sequence shown here is derived from an EMBL/GenBank/DDBJ whole genome shotgun (WGS) entry which is preliminary data.</text>
</comment>
<dbReference type="Pfam" id="PF05253">
    <property type="entry name" value="zf-U11-48K"/>
    <property type="match status" value="2"/>
</dbReference>
<dbReference type="InterPro" id="IPR022776">
    <property type="entry name" value="TRM13/UPF0224_CHHC_Znf_dom"/>
</dbReference>
<dbReference type="Proteomes" id="UP001314205">
    <property type="component" value="Unassembled WGS sequence"/>
</dbReference>
<keyword evidence="2" id="KW-0863">Zinc-finger</keyword>
<feature type="domain" description="CHHC U11-48K-type" evidence="4">
    <location>
        <begin position="102"/>
        <end position="129"/>
    </location>
</feature>
<evidence type="ECO:0000259" key="4">
    <source>
        <dbReference type="PROSITE" id="PS51800"/>
    </source>
</evidence>
<feature type="domain" description="CHHC U11-48K-type" evidence="4">
    <location>
        <begin position="72"/>
        <end position="99"/>
    </location>
</feature>
<accession>A0AAV1LQH5</accession>
<organism evidence="5 6">
    <name type="scientific">Parnassius mnemosyne</name>
    <name type="common">clouded apollo</name>
    <dbReference type="NCBI Taxonomy" id="213953"/>
    <lineage>
        <taxon>Eukaryota</taxon>
        <taxon>Metazoa</taxon>
        <taxon>Ecdysozoa</taxon>
        <taxon>Arthropoda</taxon>
        <taxon>Hexapoda</taxon>
        <taxon>Insecta</taxon>
        <taxon>Pterygota</taxon>
        <taxon>Neoptera</taxon>
        <taxon>Endopterygota</taxon>
        <taxon>Lepidoptera</taxon>
        <taxon>Glossata</taxon>
        <taxon>Ditrysia</taxon>
        <taxon>Papilionoidea</taxon>
        <taxon>Papilionidae</taxon>
        <taxon>Parnassiinae</taxon>
        <taxon>Parnassini</taxon>
        <taxon>Parnassius</taxon>
        <taxon>Driopa</taxon>
    </lineage>
</organism>
<evidence type="ECO:0000256" key="1">
    <source>
        <dbReference type="ARBA" id="ARBA00022723"/>
    </source>
</evidence>
<evidence type="ECO:0000256" key="3">
    <source>
        <dbReference type="ARBA" id="ARBA00022833"/>
    </source>
</evidence>
<keyword evidence="3" id="KW-0862">Zinc</keyword>
<dbReference type="PANTHER" id="PTHR21402:SF5">
    <property type="entry name" value="GAMETOCYTE SPECIFIC FACTOR 1"/>
    <property type="match status" value="1"/>
</dbReference>
<dbReference type="EMBL" id="CAVLGL010000095">
    <property type="protein sequence ID" value="CAK1597653.1"/>
    <property type="molecule type" value="Genomic_DNA"/>
</dbReference>
<dbReference type="PANTHER" id="PTHR21402">
    <property type="entry name" value="GAMETOCYTE SPECIFIC FACTOR 1-RELATED"/>
    <property type="match status" value="1"/>
</dbReference>
<gene>
    <name evidence="5" type="ORF">PARMNEM_LOCUS16817</name>
</gene>
<dbReference type="SUPFAM" id="SSF57667">
    <property type="entry name" value="beta-beta-alpha zinc fingers"/>
    <property type="match status" value="1"/>
</dbReference>
<sequence length="168" mass="19612">MGASNNFIREVEEEDKTTFRNHLRLNSEQFEYLLEKVAPRIQKADSHLRKAIPAKVKLQIVLSRYFTMDDPFVVCPYNFAHRVHRSRIQAHIVKCQPNYPELDICPYNATHRVPKLEIRSHVLNCPSKNAIFPQDKPPKLTGSLTTPKPILQKDYLPETDPNHEIWDD</sequence>
<proteinExistence type="predicted"/>
<evidence type="ECO:0000256" key="2">
    <source>
        <dbReference type="ARBA" id="ARBA00022771"/>
    </source>
</evidence>
<keyword evidence="1" id="KW-0479">Metal-binding</keyword>
<evidence type="ECO:0000313" key="6">
    <source>
        <dbReference type="Proteomes" id="UP001314205"/>
    </source>
</evidence>
<dbReference type="PROSITE" id="PS51800">
    <property type="entry name" value="ZF_CHHC_U11_48K"/>
    <property type="match status" value="2"/>
</dbReference>
<name>A0AAV1LQH5_9NEOP</name>
<reference evidence="5 6" key="1">
    <citation type="submission" date="2023-11" db="EMBL/GenBank/DDBJ databases">
        <authorList>
            <person name="Hedman E."/>
            <person name="Englund M."/>
            <person name="Stromberg M."/>
            <person name="Nyberg Akerstrom W."/>
            <person name="Nylinder S."/>
            <person name="Jareborg N."/>
            <person name="Kallberg Y."/>
            <person name="Kronander E."/>
        </authorList>
    </citation>
    <scope>NUCLEOTIDE SEQUENCE [LARGE SCALE GENOMIC DNA]</scope>
</reference>
<protein>
    <recommendedName>
        <fullName evidence="4">CHHC U11-48K-type domain-containing protein</fullName>
    </recommendedName>
</protein>
<evidence type="ECO:0000313" key="5">
    <source>
        <dbReference type="EMBL" id="CAK1597653.1"/>
    </source>
</evidence>
<dbReference type="InterPro" id="IPR036236">
    <property type="entry name" value="Znf_C2H2_sf"/>
</dbReference>
<dbReference type="GO" id="GO:0008270">
    <property type="term" value="F:zinc ion binding"/>
    <property type="evidence" value="ECO:0007669"/>
    <property type="project" value="UniProtKB-KW"/>
</dbReference>
<keyword evidence="6" id="KW-1185">Reference proteome</keyword>
<dbReference type="InterPro" id="IPR051591">
    <property type="entry name" value="UPF0224_FAM112_RNA_Proc"/>
</dbReference>